<reference evidence="1" key="1">
    <citation type="submission" date="2021-12" db="EMBL/GenBank/DDBJ databases">
        <authorList>
            <person name="King R."/>
        </authorList>
    </citation>
    <scope>NUCLEOTIDE SEQUENCE</scope>
</reference>
<keyword evidence="2" id="KW-1185">Reference proteome</keyword>
<protein>
    <submittedName>
        <fullName evidence="1">Uncharacterized protein</fullName>
    </submittedName>
</protein>
<dbReference type="AlphaFoldDB" id="A0A9N8L7Z2"/>
<dbReference type="OrthoDB" id="6779410at2759"/>
<dbReference type="EMBL" id="LR824031">
    <property type="protein sequence ID" value="CAD0206469.1"/>
    <property type="molecule type" value="Genomic_DNA"/>
</dbReference>
<organism evidence="1 2">
    <name type="scientific">Chrysodeixis includens</name>
    <name type="common">Soybean looper</name>
    <name type="synonym">Pseudoplusia includens</name>
    <dbReference type="NCBI Taxonomy" id="689277"/>
    <lineage>
        <taxon>Eukaryota</taxon>
        <taxon>Metazoa</taxon>
        <taxon>Ecdysozoa</taxon>
        <taxon>Arthropoda</taxon>
        <taxon>Hexapoda</taxon>
        <taxon>Insecta</taxon>
        <taxon>Pterygota</taxon>
        <taxon>Neoptera</taxon>
        <taxon>Endopterygota</taxon>
        <taxon>Lepidoptera</taxon>
        <taxon>Glossata</taxon>
        <taxon>Ditrysia</taxon>
        <taxon>Noctuoidea</taxon>
        <taxon>Noctuidae</taxon>
        <taxon>Plusiinae</taxon>
        <taxon>Chrysodeixis</taxon>
    </lineage>
</organism>
<gene>
    <name evidence="1" type="ORF">CINC_LOCUS8761</name>
</gene>
<evidence type="ECO:0000313" key="2">
    <source>
        <dbReference type="Proteomes" id="UP001154114"/>
    </source>
</evidence>
<name>A0A9N8L7Z2_CHRIL</name>
<evidence type="ECO:0000313" key="1">
    <source>
        <dbReference type="EMBL" id="CAD0206469.1"/>
    </source>
</evidence>
<dbReference type="Proteomes" id="UP001154114">
    <property type="component" value="Chromosome 28"/>
</dbReference>
<accession>A0A9N8L7Z2</accession>
<sequence length="216" mass="24896">MVAMLGKWLTTEAPRHIKKVEIIFPVVGHSFIPPDRVFAQIEKELKKREIISSPGQYQEIITQYCKLTALDTIAVRDWKSAYAPIIKSTTSWHVQFQKCKRFFLTRSKTNNLLLQGEPSYKIDINVKKPITKKNKSITMLNPVVIPANQVIPKKAKITDVSNLLTKHYGEQWRENENLAFYKTVKDRKSYEQGDIEEDTAEIPCDLCEDGFVNLIV</sequence>
<proteinExistence type="predicted"/>